<organism evidence="3 4">
    <name type="scientific">Coleophoma cylindrospora</name>
    <dbReference type="NCBI Taxonomy" id="1849047"/>
    <lineage>
        <taxon>Eukaryota</taxon>
        <taxon>Fungi</taxon>
        <taxon>Dikarya</taxon>
        <taxon>Ascomycota</taxon>
        <taxon>Pezizomycotina</taxon>
        <taxon>Leotiomycetes</taxon>
        <taxon>Helotiales</taxon>
        <taxon>Dermateaceae</taxon>
        <taxon>Coleophoma</taxon>
    </lineage>
</organism>
<evidence type="ECO:0000256" key="2">
    <source>
        <dbReference type="SAM" id="Phobius"/>
    </source>
</evidence>
<dbReference type="AlphaFoldDB" id="A0A3D8SQA4"/>
<keyword evidence="2" id="KW-0812">Transmembrane</keyword>
<feature type="region of interest" description="Disordered" evidence="1">
    <location>
        <begin position="116"/>
        <end position="203"/>
    </location>
</feature>
<sequence length="534" mass="57944">MPPPRQLILAQECGFLGMLLAAEEQDLSSDFKLEKFQSLILKSQSVPVQDFPALTSLLDWTFTSSSPVSSARFHANYLFRIHLGAIQAAPKKVIYISCAKFLERACDAAEDECPKASSTAESTSTKPCDPAEDDNCSKPTKSSTTTASITSLSVTTTSTSNQLTSSTSTAGMDNTTSSTTSAQRTSRVFSSMSSLPPTSSPPTITVAPDAAAASMALTHPLGLSARTQAIIVILALLGFIIIVPTMFYFIRRSYLRQQMRKKENGSQPPSPGYRASYFRGMRSENLPPASQNEPEIKGAATSMTQTGILPPTLLPARRGRANLLENMKREGPLADQNTGITPLVRSNNASESLQGDPFADPIRIENLVARTSMVEDMIPYSIVPSKILRPSQLQEKLAPLTMISPDMAVSMDMEALQYNTASGRIEYPESPFSKDFRDSLNTAQQRSDARQSKILRDEKMPVDISPGGRWSGPFTTEASGIIDSDTSGRRYKTPMSWVKDQAGRLNPDTTLEPITMPSTAYPGSDRPDIIGTAI</sequence>
<reference evidence="3 4" key="1">
    <citation type="journal article" date="2018" name="IMA Fungus">
        <title>IMA Genome-F 9: Draft genome sequence of Annulohypoxylon stygium, Aspergillus mulundensis, Berkeleyomyces basicola (syn. Thielaviopsis basicola), Ceratocystis smalleyi, two Cercospora beticola strains, Coleophoma cylindrospora, Fusarium fracticaudum, Phialophora cf. hyalina, and Morchella septimelata.</title>
        <authorList>
            <person name="Wingfield B.D."/>
            <person name="Bills G.F."/>
            <person name="Dong Y."/>
            <person name="Huang W."/>
            <person name="Nel W.J."/>
            <person name="Swalarsk-Parry B.S."/>
            <person name="Vaghefi N."/>
            <person name="Wilken P.M."/>
            <person name="An Z."/>
            <person name="de Beer Z.W."/>
            <person name="De Vos L."/>
            <person name="Chen L."/>
            <person name="Duong T.A."/>
            <person name="Gao Y."/>
            <person name="Hammerbacher A."/>
            <person name="Kikkert J.R."/>
            <person name="Li Y."/>
            <person name="Li H."/>
            <person name="Li K."/>
            <person name="Li Q."/>
            <person name="Liu X."/>
            <person name="Ma X."/>
            <person name="Naidoo K."/>
            <person name="Pethybridge S.J."/>
            <person name="Sun J."/>
            <person name="Steenkamp E.T."/>
            <person name="van der Nest M.A."/>
            <person name="van Wyk S."/>
            <person name="Wingfield M.J."/>
            <person name="Xiong C."/>
            <person name="Yue Q."/>
            <person name="Zhang X."/>
        </authorList>
    </citation>
    <scope>NUCLEOTIDE SEQUENCE [LARGE SCALE GENOMIC DNA]</scope>
    <source>
        <strain evidence="3 4">BP6252</strain>
    </source>
</reference>
<feature type="transmembrane region" description="Helical" evidence="2">
    <location>
        <begin position="229"/>
        <end position="250"/>
    </location>
</feature>
<name>A0A3D8SQA4_9HELO</name>
<feature type="region of interest" description="Disordered" evidence="1">
    <location>
        <begin position="461"/>
        <end position="487"/>
    </location>
</feature>
<dbReference type="OrthoDB" id="10416752at2759"/>
<dbReference type="EMBL" id="PDLM01000001">
    <property type="protein sequence ID" value="RDW88477.1"/>
    <property type="molecule type" value="Genomic_DNA"/>
</dbReference>
<accession>A0A3D8SQA4</accession>
<gene>
    <name evidence="3" type="ORF">BP6252_00509</name>
</gene>
<protein>
    <submittedName>
        <fullName evidence="3">Uncharacterized protein</fullName>
    </submittedName>
</protein>
<proteinExistence type="predicted"/>
<dbReference type="Proteomes" id="UP000256645">
    <property type="component" value="Unassembled WGS sequence"/>
</dbReference>
<keyword evidence="2" id="KW-1133">Transmembrane helix</keyword>
<evidence type="ECO:0000313" key="3">
    <source>
        <dbReference type="EMBL" id="RDW88477.1"/>
    </source>
</evidence>
<comment type="caution">
    <text evidence="3">The sequence shown here is derived from an EMBL/GenBank/DDBJ whole genome shotgun (WGS) entry which is preliminary data.</text>
</comment>
<evidence type="ECO:0000313" key="4">
    <source>
        <dbReference type="Proteomes" id="UP000256645"/>
    </source>
</evidence>
<evidence type="ECO:0000256" key="1">
    <source>
        <dbReference type="SAM" id="MobiDB-lite"/>
    </source>
</evidence>
<feature type="region of interest" description="Disordered" evidence="1">
    <location>
        <begin position="503"/>
        <end position="534"/>
    </location>
</feature>
<feature type="compositionally biased region" description="Low complexity" evidence="1">
    <location>
        <begin position="116"/>
        <end position="125"/>
    </location>
</feature>
<keyword evidence="4" id="KW-1185">Reference proteome</keyword>
<feature type="compositionally biased region" description="Low complexity" evidence="1">
    <location>
        <begin position="140"/>
        <end position="181"/>
    </location>
</feature>
<keyword evidence="2" id="KW-0472">Membrane</keyword>